<dbReference type="InterPro" id="IPR036890">
    <property type="entry name" value="HATPase_C_sf"/>
</dbReference>
<keyword evidence="2" id="KW-1133">Transmembrane helix</keyword>
<feature type="chain" id="PRO_5018191578" description="Signal transduction histidine kinase internal region domain-containing protein" evidence="3">
    <location>
        <begin position="26"/>
        <end position="1029"/>
    </location>
</feature>
<accession>A0A3N4QE23</accession>
<evidence type="ECO:0000256" key="2">
    <source>
        <dbReference type="SAM" id="Phobius"/>
    </source>
</evidence>
<dbReference type="SUPFAM" id="SSF63829">
    <property type="entry name" value="Calcium-dependent phosphotriesterase"/>
    <property type="match status" value="1"/>
</dbReference>
<dbReference type="Gene3D" id="3.30.565.10">
    <property type="entry name" value="Histidine kinase-like ATPase, C-terminal domain"/>
    <property type="match status" value="1"/>
</dbReference>
<gene>
    <name evidence="5" type="ORF">EGT74_12145</name>
</gene>
<comment type="caution">
    <text evidence="5">The sequence shown here is derived from an EMBL/GenBank/DDBJ whole genome shotgun (WGS) entry which is preliminary data.</text>
</comment>
<evidence type="ECO:0000313" key="5">
    <source>
        <dbReference type="EMBL" id="RPE14217.1"/>
    </source>
</evidence>
<protein>
    <recommendedName>
        <fullName evidence="4">Signal transduction histidine kinase internal region domain-containing protein</fullName>
    </recommendedName>
</protein>
<evidence type="ECO:0000256" key="1">
    <source>
        <dbReference type="SAM" id="Coils"/>
    </source>
</evidence>
<dbReference type="Proteomes" id="UP000278351">
    <property type="component" value="Unassembled WGS sequence"/>
</dbReference>
<keyword evidence="6" id="KW-1185">Reference proteome</keyword>
<dbReference type="InterPro" id="IPR011110">
    <property type="entry name" value="Reg_prop"/>
</dbReference>
<dbReference type="EMBL" id="RPDH01000001">
    <property type="protein sequence ID" value="RPE14217.1"/>
    <property type="molecule type" value="Genomic_DNA"/>
</dbReference>
<dbReference type="GO" id="GO:0000155">
    <property type="term" value="F:phosphorelay sensor kinase activity"/>
    <property type="evidence" value="ECO:0007669"/>
    <property type="project" value="InterPro"/>
</dbReference>
<feature type="coiled-coil region" evidence="1">
    <location>
        <begin position="799"/>
        <end position="826"/>
    </location>
</feature>
<keyword evidence="3" id="KW-0732">Signal</keyword>
<dbReference type="InterPro" id="IPR013783">
    <property type="entry name" value="Ig-like_fold"/>
</dbReference>
<dbReference type="AlphaFoldDB" id="A0A3N4QE23"/>
<keyword evidence="1" id="KW-0175">Coiled coil</keyword>
<dbReference type="PANTHER" id="PTHR34220">
    <property type="entry name" value="SENSOR HISTIDINE KINASE YPDA"/>
    <property type="match status" value="1"/>
</dbReference>
<dbReference type="InterPro" id="IPR050640">
    <property type="entry name" value="Bact_2-comp_sensor_kinase"/>
</dbReference>
<keyword evidence="2" id="KW-0472">Membrane</keyword>
<feature type="domain" description="Signal transduction histidine kinase internal region" evidence="4">
    <location>
        <begin position="823"/>
        <end position="901"/>
    </location>
</feature>
<feature type="signal peptide" evidence="3">
    <location>
        <begin position="1"/>
        <end position="25"/>
    </location>
</feature>
<dbReference type="SUPFAM" id="SSF55874">
    <property type="entry name" value="ATPase domain of HSP90 chaperone/DNA topoisomerase II/histidine kinase"/>
    <property type="match status" value="1"/>
</dbReference>
<feature type="transmembrane region" description="Helical" evidence="2">
    <location>
        <begin position="782"/>
        <end position="800"/>
    </location>
</feature>
<dbReference type="InterPro" id="IPR015943">
    <property type="entry name" value="WD40/YVTN_repeat-like_dom_sf"/>
</dbReference>
<dbReference type="Gene3D" id="2.130.10.10">
    <property type="entry name" value="YVTN repeat-like/Quinoprotein amine dehydrogenase"/>
    <property type="match status" value="2"/>
</dbReference>
<sequence>MRKYVRHIFLICLTALCGVPSIAQWAASSFERYTIQQGLSDNNVFCITQDGQGYIWLGTENGLNRFDGNAFTSYYHDTSGRSIPGNHIIGLKRAGPHEILVLTQKGVHALHTLRMEGRNYLLPETERTRTNQNRLVDVLRLKNGALAVSSSLGFYVMNPDTGLAFSFNRLKAGGEGASVANYGQNMFQLGNGNVLLFTRQEGISLYVTSTRRFIRYRTALPAGLHEFNQPWLVRYQLDSERFLLVHQSKDSITCYNTNGNTKYVSVIPSSIRQELTNESRIFPLPGNRFALMSVRSGLFVFHLASNGSIRFEETPLLKEYKCNYVFTDREGRVWVGTSLGLLRERKDQPFFTSRQLNDGKAGSFAQFYALLRHRDRFYIASASPQIVITVADTATMKVIRRIPLPATAQAQMQLPSIQCYYGDTLWIGTNNGIIWLDTRSHRTGHVEVPPLLKGKRIHLAPAMKNGDAWMVSQWEGIVTRYNIRQRTFTCYTGKTNPALPFDRVKHVVYDAYGDVWISGHSLARWSYRSGKFDDTVISRYNGINKNEDNILAICADARGSLWLHSFENGLQEYRIRENRFVNHTWSDGFSSNAIVNLSNREVKGKIWFSTPSNQVGNIDLDTRKFNLYGARDGLPEERPGSRYIFYDEEAGRCYALTSNYLVRFSPDEEPAVANVSPILIEQVAAPDVLLHYPGDTVRFPYQRNDVAVRFTMVSYSHNPDNLFFYRINEAKAWIPLRNQRSINMNGLSPGAYNLWIKAVGKHGDEQLRRLTIIIRPPFWETWWFIVLLALLAGSAGYAVLRWRERMQQKKLELAVLNQQLTEMEMKALHAQMNPHFIFNCLNSILGMIIYHRNEEAYRYLNRFAALIRQNLDHSKRSFITLQQNIDYLHNYLKMEQLRFTNFEYEMKVDDRLNTAEIMIAPMLIQPLAENAIWHGLQAVEDKKQLWISFSKDTDYLVCEIEDNGIGIKRASADSSTTQHHLSIGIDNIRKRIGLLQQKYNTDCILSFLDKGDKGTGESGTIVTLTWKII</sequence>
<reference evidence="5 6" key="1">
    <citation type="submission" date="2018-11" db="EMBL/GenBank/DDBJ databases">
        <title>Chitinophaga lutea sp.nov., isolate from arsenic contaminated soil.</title>
        <authorList>
            <person name="Zong Y."/>
        </authorList>
    </citation>
    <scope>NUCLEOTIDE SEQUENCE [LARGE SCALE GENOMIC DNA]</scope>
    <source>
        <strain evidence="5 6">ZY74</strain>
    </source>
</reference>
<organism evidence="5 6">
    <name type="scientific">Chitinophaga lutea</name>
    <dbReference type="NCBI Taxonomy" id="2488634"/>
    <lineage>
        <taxon>Bacteria</taxon>
        <taxon>Pseudomonadati</taxon>
        <taxon>Bacteroidota</taxon>
        <taxon>Chitinophagia</taxon>
        <taxon>Chitinophagales</taxon>
        <taxon>Chitinophagaceae</taxon>
        <taxon>Chitinophaga</taxon>
    </lineage>
</organism>
<dbReference type="Pfam" id="PF06580">
    <property type="entry name" value="His_kinase"/>
    <property type="match status" value="1"/>
</dbReference>
<evidence type="ECO:0000313" key="6">
    <source>
        <dbReference type="Proteomes" id="UP000278351"/>
    </source>
</evidence>
<name>A0A3N4QE23_9BACT</name>
<dbReference type="GO" id="GO:0016020">
    <property type="term" value="C:membrane"/>
    <property type="evidence" value="ECO:0007669"/>
    <property type="project" value="InterPro"/>
</dbReference>
<proteinExistence type="predicted"/>
<dbReference type="Pfam" id="PF07494">
    <property type="entry name" value="Reg_prop"/>
    <property type="match status" value="1"/>
</dbReference>
<evidence type="ECO:0000256" key="3">
    <source>
        <dbReference type="SAM" id="SignalP"/>
    </source>
</evidence>
<dbReference type="Gene3D" id="2.60.40.10">
    <property type="entry name" value="Immunoglobulins"/>
    <property type="match status" value="1"/>
</dbReference>
<dbReference type="SUPFAM" id="SSF101898">
    <property type="entry name" value="NHL repeat"/>
    <property type="match status" value="1"/>
</dbReference>
<dbReference type="InterPro" id="IPR010559">
    <property type="entry name" value="Sig_transdc_His_kin_internal"/>
</dbReference>
<evidence type="ECO:0000259" key="4">
    <source>
        <dbReference type="Pfam" id="PF06580"/>
    </source>
</evidence>
<keyword evidence="2" id="KW-0812">Transmembrane</keyword>
<dbReference type="PANTHER" id="PTHR34220:SF7">
    <property type="entry name" value="SENSOR HISTIDINE KINASE YPDA"/>
    <property type="match status" value="1"/>
</dbReference>